<accession>A0A9W4HLM5</accession>
<dbReference type="EMBL" id="CAJVNV010000113">
    <property type="protein sequence ID" value="CAG8057163.1"/>
    <property type="molecule type" value="Genomic_DNA"/>
</dbReference>
<name>A0A9W4HLM5_PENNA</name>
<evidence type="ECO:0000313" key="1">
    <source>
        <dbReference type="EMBL" id="CAG8057163.1"/>
    </source>
</evidence>
<protein>
    <submittedName>
        <fullName evidence="1">Uncharacterized protein</fullName>
    </submittedName>
</protein>
<comment type="caution">
    <text evidence="1">The sequence shown here is derived from an EMBL/GenBank/DDBJ whole genome shotgun (WGS) entry which is preliminary data.</text>
</comment>
<dbReference type="OrthoDB" id="690068at2759"/>
<dbReference type="Proteomes" id="UP001153461">
    <property type="component" value="Unassembled WGS sequence"/>
</dbReference>
<proteinExistence type="predicted"/>
<gene>
    <name evidence="1" type="ORF">PNAL_LOCUS3464</name>
</gene>
<evidence type="ECO:0000313" key="2">
    <source>
        <dbReference type="Proteomes" id="UP001153461"/>
    </source>
</evidence>
<reference evidence="1" key="1">
    <citation type="submission" date="2021-07" db="EMBL/GenBank/DDBJ databases">
        <authorList>
            <person name="Branca A.L. A."/>
        </authorList>
    </citation>
    <scope>NUCLEOTIDE SEQUENCE</scope>
</reference>
<sequence length="190" mass="20777">MFKELTVKGEKREVVIGSLLRRGICKLEQNSVMDNLANKIFSSLWDKIESSIQSEQGEDGSLFSSLQDWRCLQGTRAFRLQNDGCPIPNSVPNLEYISSSPSSTFESQIANYSGGSVSPAGVNRTPPIPIDVRGHRFGLQSNTSLSSSSNNSETWDQACCDQPLPNLSLGSQDISHATTGKYENTVRVSD</sequence>
<organism evidence="1 2">
    <name type="scientific">Penicillium nalgiovense</name>
    <dbReference type="NCBI Taxonomy" id="60175"/>
    <lineage>
        <taxon>Eukaryota</taxon>
        <taxon>Fungi</taxon>
        <taxon>Dikarya</taxon>
        <taxon>Ascomycota</taxon>
        <taxon>Pezizomycotina</taxon>
        <taxon>Eurotiomycetes</taxon>
        <taxon>Eurotiomycetidae</taxon>
        <taxon>Eurotiales</taxon>
        <taxon>Aspergillaceae</taxon>
        <taxon>Penicillium</taxon>
    </lineage>
</organism>
<dbReference type="AlphaFoldDB" id="A0A9W4HLM5"/>